<dbReference type="EMBL" id="AOGT01000958">
    <property type="protein sequence ID" value="EMG48827.1"/>
    <property type="molecule type" value="Genomic_DNA"/>
</dbReference>
<organism evidence="2 3">
    <name type="scientific">Candida maltosa (strain Xu316)</name>
    <name type="common">Yeast</name>
    <dbReference type="NCBI Taxonomy" id="1245528"/>
    <lineage>
        <taxon>Eukaryota</taxon>
        <taxon>Fungi</taxon>
        <taxon>Dikarya</taxon>
        <taxon>Ascomycota</taxon>
        <taxon>Saccharomycotina</taxon>
        <taxon>Pichiomycetes</taxon>
        <taxon>Debaryomycetaceae</taxon>
        <taxon>Candida/Lodderomyces clade</taxon>
        <taxon>Candida</taxon>
    </lineage>
</organism>
<dbReference type="OrthoDB" id="4009151at2759"/>
<feature type="coiled-coil region" evidence="1">
    <location>
        <begin position="126"/>
        <end position="153"/>
    </location>
</feature>
<evidence type="ECO:0000256" key="1">
    <source>
        <dbReference type="SAM" id="Coils"/>
    </source>
</evidence>
<dbReference type="AlphaFoldDB" id="M3HMY6"/>
<dbReference type="Gene3D" id="6.10.320.10">
    <property type="match status" value="1"/>
</dbReference>
<keyword evidence="1" id="KW-0175">Coiled coil</keyword>
<dbReference type="eggNOG" id="ENOG502SU4V">
    <property type="taxonomic scope" value="Eukaryota"/>
</dbReference>
<dbReference type="InterPro" id="IPR047741">
    <property type="entry name" value="DIP1984-like"/>
</dbReference>
<keyword evidence="3" id="KW-1185">Reference proteome</keyword>
<dbReference type="NCBIfam" id="NF038048">
    <property type="entry name" value="DIP1984_fam"/>
    <property type="match status" value="1"/>
</dbReference>
<dbReference type="OMA" id="SARYQEG"/>
<dbReference type="Pfam" id="PF20935">
    <property type="entry name" value="DUF6847"/>
    <property type="match status" value="1"/>
</dbReference>
<evidence type="ECO:0000313" key="3">
    <source>
        <dbReference type="Proteomes" id="UP000011777"/>
    </source>
</evidence>
<name>M3HMY6_CANMX</name>
<reference evidence="2 3" key="1">
    <citation type="submission" date="2013-02" db="EMBL/GenBank/DDBJ databases">
        <title>Genome sequence of Candida maltosa Xu316, a potential industrial strain for xylitol and ethanol production.</title>
        <authorList>
            <person name="Yu J."/>
            <person name="Wang Q."/>
            <person name="Geng X."/>
            <person name="Bao W."/>
            <person name="He P."/>
            <person name="Cai J."/>
        </authorList>
    </citation>
    <scope>NUCLEOTIDE SEQUENCE [LARGE SCALE GENOMIC DNA]</scope>
    <source>
        <strain evidence="3">Xu316</strain>
    </source>
</reference>
<gene>
    <name evidence="2" type="ORF">G210_0533</name>
</gene>
<proteinExistence type="predicted"/>
<sequence>MKLAEALQKSSTLNKEISRLESKISSSLILQEGQLPKGNVDEKYEEYVTKKAEKTKLSASINYTNNTSPIDKTIYDNPNVNTISDLVLYRSLLSSKLSVVKDIASNGTVRNLSSKDQIKFDSCVDVGIYEDKAEALQKEIENIDLKLQEINWSADLIEI</sequence>
<dbReference type="HOGENOM" id="CLU_119822_1_0_1"/>
<protein>
    <submittedName>
        <fullName evidence="2">Uncharacterized protein</fullName>
    </submittedName>
</protein>
<accession>M3HMY6</accession>
<dbReference type="Proteomes" id="UP000011777">
    <property type="component" value="Unassembled WGS sequence"/>
</dbReference>
<comment type="caution">
    <text evidence="2">The sequence shown here is derived from an EMBL/GenBank/DDBJ whole genome shotgun (WGS) entry which is preliminary data.</text>
</comment>
<evidence type="ECO:0000313" key="2">
    <source>
        <dbReference type="EMBL" id="EMG48827.1"/>
    </source>
</evidence>